<proteinExistence type="predicted"/>
<dbReference type="Proteomes" id="UP001218188">
    <property type="component" value="Unassembled WGS sequence"/>
</dbReference>
<dbReference type="PROSITE" id="PS50048">
    <property type="entry name" value="ZN2_CY6_FUNGAL_2"/>
    <property type="match status" value="1"/>
</dbReference>
<dbReference type="Gene3D" id="4.10.240.10">
    <property type="entry name" value="Zn(2)-C6 fungal-type DNA-binding domain"/>
    <property type="match status" value="1"/>
</dbReference>
<keyword evidence="1" id="KW-0539">Nucleus</keyword>
<dbReference type="InterPro" id="IPR050797">
    <property type="entry name" value="Carb_Metab_Trans_Reg"/>
</dbReference>
<feature type="region of interest" description="Disordered" evidence="2">
    <location>
        <begin position="65"/>
        <end position="113"/>
    </location>
</feature>
<dbReference type="PANTHER" id="PTHR31668">
    <property type="entry name" value="GLUCOSE TRANSPORT TRANSCRIPTION REGULATOR RGT1-RELATED-RELATED"/>
    <property type="match status" value="1"/>
</dbReference>
<gene>
    <name evidence="4" type="ORF">C8F04DRAFT_1296110</name>
</gene>
<dbReference type="PROSITE" id="PS00463">
    <property type="entry name" value="ZN2_CY6_FUNGAL_1"/>
    <property type="match status" value="1"/>
</dbReference>
<dbReference type="SUPFAM" id="SSF57701">
    <property type="entry name" value="Zn2/Cys6 DNA-binding domain"/>
    <property type="match status" value="1"/>
</dbReference>
<dbReference type="EMBL" id="JARJCM010000133">
    <property type="protein sequence ID" value="KAJ7026782.1"/>
    <property type="molecule type" value="Genomic_DNA"/>
</dbReference>
<protein>
    <recommendedName>
        <fullName evidence="3">Zn(2)-C6 fungal-type domain-containing protein</fullName>
    </recommendedName>
</protein>
<dbReference type="AlphaFoldDB" id="A0AAD6WVI7"/>
<dbReference type="Pfam" id="PF00172">
    <property type="entry name" value="Zn_clus"/>
    <property type="match status" value="1"/>
</dbReference>
<dbReference type="SMART" id="SM00066">
    <property type="entry name" value="GAL4"/>
    <property type="match status" value="1"/>
</dbReference>
<dbReference type="GO" id="GO:0000981">
    <property type="term" value="F:DNA-binding transcription factor activity, RNA polymerase II-specific"/>
    <property type="evidence" value="ECO:0007669"/>
    <property type="project" value="InterPro"/>
</dbReference>
<sequence length="220" mass="24701">MADCPNRPQHLPAVFLNRRRNIIACTNCRKRKIRCLTPEEPPENPCERCVKRGLRCEYITVANQQGSAKNKGEAEHTSKRSSRSQSPPATYPGVDGVKWHEPRPRRSYSAPNPAVKHYPYAQYSRPSSGYAYHADGGGYNEFASSMEFQGYVDPAPTLPPIATVDFGLSPALGYGRGVYSYTAPDRAQQVFFIYRNTSWLTSCRCAICLPGLCQCQWTRN</sequence>
<keyword evidence="5" id="KW-1185">Reference proteome</keyword>
<accession>A0AAD6WVI7</accession>
<dbReference type="InterPro" id="IPR001138">
    <property type="entry name" value="Zn2Cys6_DnaBD"/>
</dbReference>
<evidence type="ECO:0000256" key="2">
    <source>
        <dbReference type="SAM" id="MobiDB-lite"/>
    </source>
</evidence>
<dbReference type="InterPro" id="IPR036864">
    <property type="entry name" value="Zn2-C6_fun-type_DNA-bd_sf"/>
</dbReference>
<evidence type="ECO:0000313" key="5">
    <source>
        <dbReference type="Proteomes" id="UP001218188"/>
    </source>
</evidence>
<evidence type="ECO:0000313" key="4">
    <source>
        <dbReference type="EMBL" id="KAJ7026782.1"/>
    </source>
</evidence>
<evidence type="ECO:0000256" key="1">
    <source>
        <dbReference type="ARBA" id="ARBA00023242"/>
    </source>
</evidence>
<feature type="domain" description="Zn(2)-C6 fungal-type" evidence="3">
    <location>
        <begin position="24"/>
        <end position="58"/>
    </location>
</feature>
<dbReference type="CDD" id="cd00067">
    <property type="entry name" value="GAL4"/>
    <property type="match status" value="1"/>
</dbReference>
<evidence type="ECO:0000259" key="3">
    <source>
        <dbReference type="PROSITE" id="PS50048"/>
    </source>
</evidence>
<name>A0AAD6WVI7_9AGAR</name>
<dbReference type="GO" id="GO:0008270">
    <property type="term" value="F:zinc ion binding"/>
    <property type="evidence" value="ECO:0007669"/>
    <property type="project" value="InterPro"/>
</dbReference>
<reference evidence="4" key="1">
    <citation type="submission" date="2023-03" db="EMBL/GenBank/DDBJ databases">
        <title>Massive genome expansion in bonnet fungi (Mycena s.s.) driven by repeated elements and novel gene families across ecological guilds.</title>
        <authorList>
            <consortium name="Lawrence Berkeley National Laboratory"/>
            <person name="Harder C.B."/>
            <person name="Miyauchi S."/>
            <person name="Viragh M."/>
            <person name="Kuo A."/>
            <person name="Thoen E."/>
            <person name="Andreopoulos B."/>
            <person name="Lu D."/>
            <person name="Skrede I."/>
            <person name="Drula E."/>
            <person name="Henrissat B."/>
            <person name="Morin E."/>
            <person name="Kohler A."/>
            <person name="Barry K."/>
            <person name="LaButti K."/>
            <person name="Morin E."/>
            <person name="Salamov A."/>
            <person name="Lipzen A."/>
            <person name="Mereny Z."/>
            <person name="Hegedus B."/>
            <person name="Baldrian P."/>
            <person name="Stursova M."/>
            <person name="Weitz H."/>
            <person name="Taylor A."/>
            <person name="Grigoriev I.V."/>
            <person name="Nagy L.G."/>
            <person name="Martin F."/>
            <person name="Kauserud H."/>
        </authorList>
    </citation>
    <scope>NUCLEOTIDE SEQUENCE</scope>
    <source>
        <strain evidence="4">CBHHK200</strain>
    </source>
</reference>
<organism evidence="4 5">
    <name type="scientific">Mycena alexandri</name>
    <dbReference type="NCBI Taxonomy" id="1745969"/>
    <lineage>
        <taxon>Eukaryota</taxon>
        <taxon>Fungi</taxon>
        <taxon>Dikarya</taxon>
        <taxon>Basidiomycota</taxon>
        <taxon>Agaricomycotina</taxon>
        <taxon>Agaricomycetes</taxon>
        <taxon>Agaricomycetidae</taxon>
        <taxon>Agaricales</taxon>
        <taxon>Marasmiineae</taxon>
        <taxon>Mycenaceae</taxon>
        <taxon>Mycena</taxon>
    </lineage>
</organism>
<comment type="caution">
    <text evidence="4">The sequence shown here is derived from an EMBL/GenBank/DDBJ whole genome shotgun (WGS) entry which is preliminary data.</text>
</comment>